<keyword evidence="2" id="KW-1185">Reference proteome</keyword>
<dbReference type="RefSeq" id="WP_330486153.1">
    <property type="nucleotide sequence ID" value="NZ_JAZBJZ010000162.1"/>
</dbReference>
<dbReference type="InterPro" id="IPR009057">
    <property type="entry name" value="Homeodomain-like_sf"/>
</dbReference>
<comment type="caution">
    <text evidence="1">The sequence shown here is derived from an EMBL/GenBank/DDBJ whole genome shotgun (WGS) entry which is preliminary data.</text>
</comment>
<dbReference type="InterPro" id="IPR036388">
    <property type="entry name" value="WH-like_DNA-bd_sf"/>
</dbReference>
<sequence length="99" mass="10976">MNSKTCMRSLNTEILNGEPYSYFPLGQYVVRAVGVCGDRPTFKYTRIEITGAIERLATGESMDSIVQGFRGRVSREAISEALQVVTTHFLESLPTLEVA</sequence>
<dbReference type="EMBL" id="JAZBJZ010000162">
    <property type="protein sequence ID" value="MEE3719716.1"/>
    <property type="molecule type" value="Genomic_DNA"/>
</dbReference>
<organism evidence="1 2">
    <name type="scientific">Tumidithrix elongata BACA0141</name>
    <dbReference type="NCBI Taxonomy" id="2716417"/>
    <lineage>
        <taxon>Bacteria</taxon>
        <taxon>Bacillati</taxon>
        <taxon>Cyanobacteriota</taxon>
        <taxon>Cyanophyceae</taxon>
        <taxon>Pseudanabaenales</taxon>
        <taxon>Pseudanabaenaceae</taxon>
        <taxon>Tumidithrix</taxon>
        <taxon>Tumidithrix elongata</taxon>
    </lineage>
</organism>
<reference evidence="1" key="1">
    <citation type="submission" date="2024-01" db="EMBL/GenBank/DDBJ databases">
        <title>Bank of Algae and Cyanobacteria of the Azores (BACA) strain genomes.</title>
        <authorList>
            <person name="Luz R."/>
            <person name="Cordeiro R."/>
            <person name="Fonseca A."/>
            <person name="Goncalves V."/>
        </authorList>
    </citation>
    <scope>NUCLEOTIDE SEQUENCE</scope>
    <source>
        <strain evidence="1">BACA0141</strain>
    </source>
</reference>
<accession>A0AAW9Q9R3</accession>
<evidence type="ECO:0008006" key="3">
    <source>
        <dbReference type="Google" id="ProtNLM"/>
    </source>
</evidence>
<dbReference type="Gene3D" id="1.10.10.10">
    <property type="entry name" value="Winged helix-like DNA-binding domain superfamily/Winged helix DNA-binding domain"/>
    <property type="match status" value="1"/>
</dbReference>
<protein>
    <recommendedName>
        <fullName evidence="3">DUF433 domain-containing protein</fullName>
    </recommendedName>
</protein>
<name>A0AAW9Q9R3_9CYAN</name>
<evidence type="ECO:0000313" key="1">
    <source>
        <dbReference type="EMBL" id="MEE3719716.1"/>
    </source>
</evidence>
<dbReference type="Proteomes" id="UP001333818">
    <property type="component" value="Unassembled WGS sequence"/>
</dbReference>
<proteinExistence type="predicted"/>
<dbReference type="SUPFAM" id="SSF46689">
    <property type="entry name" value="Homeodomain-like"/>
    <property type="match status" value="1"/>
</dbReference>
<evidence type="ECO:0000313" key="2">
    <source>
        <dbReference type="Proteomes" id="UP001333818"/>
    </source>
</evidence>
<gene>
    <name evidence="1" type="ORF">V2H45_23525</name>
</gene>
<dbReference type="AlphaFoldDB" id="A0AAW9Q9R3"/>